<feature type="transmembrane region" description="Helical" evidence="8">
    <location>
        <begin position="12"/>
        <end position="38"/>
    </location>
</feature>
<evidence type="ECO:0000256" key="8">
    <source>
        <dbReference type="RuleBase" id="RU363032"/>
    </source>
</evidence>
<evidence type="ECO:0000256" key="5">
    <source>
        <dbReference type="ARBA" id="ARBA00022970"/>
    </source>
</evidence>
<feature type="domain" description="ABC transmembrane type-1" evidence="9">
    <location>
        <begin position="15"/>
        <end position="200"/>
    </location>
</feature>
<evidence type="ECO:0000256" key="2">
    <source>
        <dbReference type="ARBA" id="ARBA00022448"/>
    </source>
</evidence>
<evidence type="ECO:0000313" key="11">
    <source>
        <dbReference type="Proteomes" id="UP000830167"/>
    </source>
</evidence>
<dbReference type="InterPro" id="IPR014342">
    <property type="entry name" value="Ectoine_EhuC"/>
</dbReference>
<feature type="transmembrane region" description="Helical" evidence="8">
    <location>
        <begin position="84"/>
        <end position="110"/>
    </location>
</feature>
<evidence type="ECO:0000259" key="9">
    <source>
        <dbReference type="PROSITE" id="PS50928"/>
    </source>
</evidence>
<evidence type="ECO:0000256" key="6">
    <source>
        <dbReference type="ARBA" id="ARBA00022989"/>
    </source>
</evidence>
<keyword evidence="5" id="KW-0029">Amino-acid transport</keyword>
<evidence type="ECO:0000256" key="3">
    <source>
        <dbReference type="ARBA" id="ARBA00022475"/>
    </source>
</evidence>
<proteinExistence type="inferred from homology"/>
<feature type="transmembrane region" description="Helical" evidence="8">
    <location>
        <begin position="131"/>
        <end position="150"/>
    </location>
</feature>
<feature type="transmembrane region" description="Helical" evidence="8">
    <location>
        <begin position="50"/>
        <end position="72"/>
    </location>
</feature>
<dbReference type="NCBIfam" id="TIGR01726">
    <property type="entry name" value="HEQRo_perm_3TM"/>
    <property type="match status" value="1"/>
</dbReference>
<accession>A0ABY4CM80</accession>
<dbReference type="InterPro" id="IPR010065">
    <property type="entry name" value="AA_ABC_transptr_permease_3TM"/>
</dbReference>
<dbReference type="PANTHER" id="PTHR30614:SF0">
    <property type="entry name" value="L-CYSTINE TRANSPORT SYSTEM PERMEASE PROTEIN TCYL"/>
    <property type="match status" value="1"/>
</dbReference>
<dbReference type="RefSeq" id="WP_347437807.1">
    <property type="nucleotide sequence ID" value="NZ_CP089291.1"/>
</dbReference>
<evidence type="ECO:0000256" key="7">
    <source>
        <dbReference type="ARBA" id="ARBA00023136"/>
    </source>
</evidence>
<dbReference type="CDD" id="cd06261">
    <property type="entry name" value="TM_PBP2"/>
    <property type="match status" value="1"/>
</dbReference>
<feature type="transmembrane region" description="Helical" evidence="8">
    <location>
        <begin position="184"/>
        <end position="206"/>
    </location>
</feature>
<dbReference type="PROSITE" id="PS50928">
    <property type="entry name" value="ABC_TM1"/>
    <property type="match status" value="1"/>
</dbReference>
<sequence length="215" mass="23805">MQSILVLLPSLLQGAVVTIEITLISAVLSFFMAFIAGFGRLSKFFIIRMIASIYIEVFRGTSLLVQLFWLYFALPMFGLQLPPMVAGIIALVLNYGAYGAEVVRSAILAVPKGQTEASIALNLSNWQRMRLVILPQALLIMLPTFGNNLIELLKSTSLVSLVTIADLTFKGIELQTTTLQSTTIFSLLLILYFVIAYPLSLGVRWIERRVSVGRM</sequence>
<comment type="similarity">
    <text evidence="8">Belongs to the binding-protein-dependent transport system permease family.</text>
</comment>
<evidence type="ECO:0000256" key="4">
    <source>
        <dbReference type="ARBA" id="ARBA00022692"/>
    </source>
</evidence>
<keyword evidence="2 8" id="KW-0813">Transport</keyword>
<keyword evidence="6 8" id="KW-1133">Transmembrane helix</keyword>
<protein>
    <submittedName>
        <fullName evidence="10">Ectoine/hydroxyectoine ABC transporter permease subunit EhuC</fullName>
    </submittedName>
</protein>
<dbReference type="InterPro" id="IPR043429">
    <property type="entry name" value="ArtM/GltK/GlnP/TcyL/YhdX-like"/>
</dbReference>
<dbReference type="SUPFAM" id="SSF161098">
    <property type="entry name" value="MetI-like"/>
    <property type="match status" value="1"/>
</dbReference>
<dbReference type="PANTHER" id="PTHR30614">
    <property type="entry name" value="MEMBRANE COMPONENT OF AMINO ACID ABC TRANSPORTER"/>
    <property type="match status" value="1"/>
</dbReference>
<organism evidence="10 11">
    <name type="scientific">Fodinisporobacter ferrooxydans</name>
    <dbReference type="NCBI Taxonomy" id="2901836"/>
    <lineage>
        <taxon>Bacteria</taxon>
        <taxon>Bacillati</taxon>
        <taxon>Bacillota</taxon>
        <taxon>Bacilli</taxon>
        <taxon>Bacillales</taxon>
        <taxon>Alicyclobacillaceae</taxon>
        <taxon>Fodinisporobacter</taxon>
    </lineage>
</organism>
<name>A0ABY4CM80_9BACL</name>
<dbReference type="InterPro" id="IPR035906">
    <property type="entry name" value="MetI-like_sf"/>
</dbReference>
<keyword evidence="7 8" id="KW-0472">Membrane</keyword>
<comment type="subcellular location">
    <subcellularLocation>
        <location evidence="1 8">Cell membrane</location>
        <topology evidence="1 8">Multi-pass membrane protein</topology>
    </subcellularLocation>
</comment>
<dbReference type="EMBL" id="CP089291">
    <property type="protein sequence ID" value="UOF91114.1"/>
    <property type="molecule type" value="Genomic_DNA"/>
</dbReference>
<dbReference type="Gene3D" id="1.10.3720.10">
    <property type="entry name" value="MetI-like"/>
    <property type="match status" value="1"/>
</dbReference>
<keyword evidence="11" id="KW-1185">Reference proteome</keyword>
<dbReference type="InterPro" id="IPR000515">
    <property type="entry name" value="MetI-like"/>
</dbReference>
<reference evidence="10" key="1">
    <citation type="submission" date="2021-12" db="EMBL/GenBank/DDBJ databases">
        <title>Alicyclobacillaceae gen. nov., sp. nov., isolated from chalcocite enrichment system.</title>
        <authorList>
            <person name="Jiang Z."/>
        </authorList>
    </citation>
    <scope>NUCLEOTIDE SEQUENCE</scope>
    <source>
        <strain evidence="10">MYW30-H2</strain>
    </source>
</reference>
<evidence type="ECO:0000256" key="1">
    <source>
        <dbReference type="ARBA" id="ARBA00004651"/>
    </source>
</evidence>
<dbReference type="Pfam" id="PF00528">
    <property type="entry name" value="BPD_transp_1"/>
    <property type="match status" value="1"/>
</dbReference>
<dbReference type="Proteomes" id="UP000830167">
    <property type="component" value="Chromosome"/>
</dbReference>
<dbReference type="NCBIfam" id="TIGR03004">
    <property type="entry name" value="ectoine_ehuC"/>
    <property type="match status" value="1"/>
</dbReference>
<keyword evidence="4 8" id="KW-0812">Transmembrane</keyword>
<gene>
    <name evidence="10" type="primary">ehuC</name>
    <name evidence="10" type="ORF">LSG31_02315</name>
</gene>
<keyword evidence="3" id="KW-1003">Cell membrane</keyword>
<evidence type="ECO:0000313" key="10">
    <source>
        <dbReference type="EMBL" id="UOF91114.1"/>
    </source>
</evidence>